<dbReference type="InterPro" id="IPR001967">
    <property type="entry name" value="Peptidase_S11_N"/>
</dbReference>
<name>A0ABS2GZ48_9LACO</name>
<proteinExistence type="inferred from homology"/>
<dbReference type="SUPFAM" id="SSF69189">
    <property type="entry name" value="Penicillin-binding protein associated domain"/>
    <property type="match status" value="1"/>
</dbReference>
<dbReference type="EC" id="3.4.16.4" evidence="4"/>
<keyword evidence="5 15" id="KW-0121">Carboxypeptidase</keyword>
<comment type="catalytic activity">
    <reaction evidence="12">
        <text>Preferential cleavage: (Ac)2-L-Lys-D-Ala-|-D-Ala. Also transpeptidation of peptidyl-alanyl moieties that are N-acyl substituents of D-alanine.</text>
        <dbReference type="EC" id="3.4.16.4"/>
    </reaction>
</comment>
<keyword evidence="7" id="KW-0732">Signal</keyword>
<evidence type="ECO:0000256" key="5">
    <source>
        <dbReference type="ARBA" id="ARBA00022645"/>
    </source>
</evidence>
<evidence type="ECO:0000256" key="10">
    <source>
        <dbReference type="ARBA" id="ARBA00022984"/>
    </source>
</evidence>
<accession>A0ABS2GZ48</accession>
<evidence type="ECO:0000313" key="16">
    <source>
        <dbReference type="Proteomes" id="UP000785625"/>
    </source>
</evidence>
<sequence length="399" mass="43680">MLKYIRHLIIYTFLSLLMICGIVSYPTSGKAAVAANAAIAVDAQTGQVLYQQNADKRLAVASMSKLLTIAVIEHEIDAGRLKWSSQVKITPAEAKLSRASGYSNVPLQSGKSYTVKELTDAALIKSGDAATIALSRAEGKNTQQFVQQMGAEAQRIGLSNYRLYNGVGLENKDMASFKLARTAGSAENEMTARDVAKLSRYLINNYPSILKITKQRVLKWDGKTYQNGNELLAGNSNAPRQVKVDGLKTGTSDKAGQCLASTGVYNGHRIITVVMHAGDRFTQTKEVYQEVFTKWTPNNGKQSLRVNVEHGQKKQVVVQTKQNVTVWQPKGQRIKPELVASKAYRGDQGLKAPLKKNNSVGKITFKGLTNINGQPLQIGAYPAEEVNRSGILGWLETFF</sequence>
<keyword evidence="8" id="KW-0378">Hydrolase</keyword>
<protein>
    <recommendedName>
        <fullName evidence="4">serine-type D-Ala-D-Ala carboxypeptidase</fullName>
        <ecNumber evidence="4">3.4.16.4</ecNumber>
    </recommendedName>
</protein>
<dbReference type="InterPro" id="IPR015956">
    <property type="entry name" value="Peniciliin-bd_prot_C_sf"/>
</dbReference>
<dbReference type="PRINTS" id="PR00725">
    <property type="entry name" value="DADACBPTASE1"/>
</dbReference>
<dbReference type="InterPro" id="IPR012907">
    <property type="entry name" value="Peptidase_S11_C"/>
</dbReference>
<comment type="caution">
    <text evidence="15">The sequence shown here is derived from an EMBL/GenBank/DDBJ whole genome shotgun (WGS) entry which is preliminary data.</text>
</comment>
<dbReference type="RefSeq" id="WP_204785413.1">
    <property type="nucleotide sequence ID" value="NZ_CALVGD010000032.1"/>
</dbReference>
<dbReference type="Gene3D" id="2.60.410.10">
    <property type="entry name" value="D-Ala-D-Ala carboxypeptidase, C-terminal domain"/>
    <property type="match status" value="1"/>
</dbReference>
<dbReference type="PANTHER" id="PTHR21581">
    <property type="entry name" value="D-ALANYL-D-ALANINE CARBOXYPEPTIDASE"/>
    <property type="match status" value="1"/>
</dbReference>
<dbReference type="SMART" id="SM00936">
    <property type="entry name" value="PBP5_C"/>
    <property type="match status" value="1"/>
</dbReference>
<dbReference type="Pfam" id="PF00768">
    <property type="entry name" value="Peptidase_S11"/>
    <property type="match status" value="1"/>
</dbReference>
<evidence type="ECO:0000256" key="3">
    <source>
        <dbReference type="ARBA" id="ARBA00007164"/>
    </source>
</evidence>
<evidence type="ECO:0000259" key="14">
    <source>
        <dbReference type="SMART" id="SM00936"/>
    </source>
</evidence>
<comment type="function">
    <text evidence="1">Removes C-terminal D-alanyl residues from sugar-peptide cell wall precursors.</text>
</comment>
<evidence type="ECO:0000256" key="4">
    <source>
        <dbReference type="ARBA" id="ARBA00012448"/>
    </source>
</evidence>
<dbReference type="PANTHER" id="PTHR21581:SF11">
    <property type="entry name" value="D-ALANYL-D-ALANINE CARBOXYPEPTIDASE DACA"/>
    <property type="match status" value="1"/>
</dbReference>
<dbReference type="Proteomes" id="UP000785625">
    <property type="component" value="Unassembled WGS sequence"/>
</dbReference>
<dbReference type="EMBL" id="JACJKU010000074">
    <property type="protein sequence ID" value="MBM6941168.1"/>
    <property type="molecule type" value="Genomic_DNA"/>
</dbReference>
<dbReference type="Gene3D" id="3.40.710.10">
    <property type="entry name" value="DD-peptidase/beta-lactamase superfamily"/>
    <property type="match status" value="1"/>
</dbReference>
<comment type="similarity">
    <text evidence="3 13">Belongs to the peptidase S11 family.</text>
</comment>
<evidence type="ECO:0000256" key="6">
    <source>
        <dbReference type="ARBA" id="ARBA00022670"/>
    </source>
</evidence>
<evidence type="ECO:0000256" key="9">
    <source>
        <dbReference type="ARBA" id="ARBA00022960"/>
    </source>
</evidence>
<evidence type="ECO:0000256" key="11">
    <source>
        <dbReference type="ARBA" id="ARBA00023316"/>
    </source>
</evidence>
<gene>
    <name evidence="15" type="ORF">H5975_06770</name>
</gene>
<dbReference type="InterPro" id="IPR037167">
    <property type="entry name" value="Peptidase_S11_C_sf"/>
</dbReference>
<feature type="domain" description="Peptidase S11 D-Ala-D-Ala carboxypeptidase A C-terminal" evidence="14">
    <location>
        <begin position="292"/>
        <end position="388"/>
    </location>
</feature>
<evidence type="ECO:0000256" key="8">
    <source>
        <dbReference type="ARBA" id="ARBA00022801"/>
    </source>
</evidence>
<evidence type="ECO:0000256" key="12">
    <source>
        <dbReference type="ARBA" id="ARBA00034000"/>
    </source>
</evidence>
<organism evidence="15 16">
    <name type="scientific">Limosilactobacillus coleohominis</name>
    <dbReference type="NCBI Taxonomy" id="181675"/>
    <lineage>
        <taxon>Bacteria</taxon>
        <taxon>Bacillati</taxon>
        <taxon>Bacillota</taxon>
        <taxon>Bacilli</taxon>
        <taxon>Lactobacillales</taxon>
        <taxon>Lactobacillaceae</taxon>
        <taxon>Limosilactobacillus</taxon>
    </lineage>
</organism>
<reference evidence="15 16" key="1">
    <citation type="journal article" date="2021" name="Sci. Rep.">
        <title>The distribution of antibiotic resistance genes in chicken gut microbiota commensals.</title>
        <authorList>
            <person name="Juricova H."/>
            <person name="Matiasovicova J."/>
            <person name="Kubasova T."/>
            <person name="Cejkova D."/>
            <person name="Rychlik I."/>
        </authorList>
    </citation>
    <scope>NUCLEOTIDE SEQUENCE [LARGE SCALE GENOMIC DNA]</scope>
    <source>
        <strain evidence="15 16">An574</strain>
    </source>
</reference>
<dbReference type="Pfam" id="PF07943">
    <property type="entry name" value="PBP5_C"/>
    <property type="match status" value="1"/>
</dbReference>
<evidence type="ECO:0000256" key="1">
    <source>
        <dbReference type="ARBA" id="ARBA00003217"/>
    </source>
</evidence>
<keyword evidence="16" id="KW-1185">Reference proteome</keyword>
<evidence type="ECO:0000313" key="15">
    <source>
        <dbReference type="EMBL" id="MBM6941168.1"/>
    </source>
</evidence>
<evidence type="ECO:0000256" key="2">
    <source>
        <dbReference type="ARBA" id="ARBA00004752"/>
    </source>
</evidence>
<dbReference type="InterPro" id="IPR012338">
    <property type="entry name" value="Beta-lactam/transpept-like"/>
</dbReference>
<keyword evidence="6" id="KW-0645">Protease</keyword>
<dbReference type="SUPFAM" id="SSF56601">
    <property type="entry name" value="beta-lactamase/transpeptidase-like"/>
    <property type="match status" value="1"/>
</dbReference>
<keyword evidence="10" id="KW-0573">Peptidoglycan synthesis</keyword>
<keyword evidence="9" id="KW-0133">Cell shape</keyword>
<dbReference type="GO" id="GO:0004180">
    <property type="term" value="F:carboxypeptidase activity"/>
    <property type="evidence" value="ECO:0007669"/>
    <property type="project" value="UniProtKB-KW"/>
</dbReference>
<evidence type="ECO:0000256" key="13">
    <source>
        <dbReference type="RuleBase" id="RU004016"/>
    </source>
</evidence>
<dbReference type="InterPro" id="IPR018044">
    <property type="entry name" value="Peptidase_S11"/>
</dbReference>
<evidence type="ECO:0000256" key="7">
    <source>
        <dbReference type="ARBA" id="ARBA00022729"/>
    </source>
</evidence>
<comment type="pathway">
    <text evidence="2">Cell wall biogenesis; peptidoglycan biosynthesis.</text>
</comment>
<keyword evidence="11" id="KW-0961">Cell wall biogenesis/degradation</keyword>